<organism evidence="9 10">
    <name type="scientific">Salmonella enterica subsp. enterica serovar Rubislaw str. A4-653</name>
    <dbReference type="NCBI Taxonomy" id="913081"/>
    <lineage>
        <taxon>Bacteria</taxon>
        <taxon>Pseudomonadati</taxon>
        <taxon>Pseudomonadota</taxon>
        <taxon>Gammaproteobacteria</taxon>
        <taxon>Enterobacterales</taxon>
        <taxon>Enterobacteriaceae</taxon>
        <taxon>Salmonella</taxon>
    </lineage>
</organism>
<dbReference type="SUPFAM" id="SSF103473">
    <property type="entry name" value="MFS general substrate transporter"/>
    <property type="match status" value="1"/>
</dbReference>
<dbReference type="Proteomes" id="UP000004903">
    <property type="component" value="Unassembled WGS sequence"/>
</dbReference>
<evidence type="ECO:0000313" key="10">
    <source>
        <dbReference type="Proteomes" id="UP000004903"/>
    </source>
</evidence>
<dbReference type="PATRIC" id="fig|913081.3.peg.4729"/>
<dbReference type="AlphaFoldDB" id="G5QSB9"/>
<dbReference type="CDD" id="cd17332">
    <property type="entry name" value="MFS_MelB_like"/>
    <property type="match status" value="1"/>
</dbReference>
<dbReference type="NCBIfam" id="TIGR00792">
    <property type="entry name" value="gph"/>
    <property type="match status" value="1"/>
</dbReference>
<feature type="transmembrane region" description="Helical" evidence="8">
    <location>
        <begin position="52"/>
        <end position="70"/>
    </location>
</feature>
<reference evidence="9 10" key="1">
    <citation type="journal article" date="2011" name="BMC Genomics">
        <title>Genome sequencing reveals diversification of virulence factor content and possible host adaptation in distinct subpopulations of Salmonella enterica.</title>
        <authorList>
            <person name="den Bakker H.C."/>
            <person name="Moreno Switt A.I."/>
            <person name="Govoni G."/>
            <person name="Cummings C.A."/>
            <person name="Ranieri M.L."/>
            <person name="Degoricija L."/>
            <person name="Hoelzer K."/>
            <person name="Rodriguez-Rivera L.D."/>
            <person name="Brown S."/>
            <person name="Bolchacova E."/>
            <person name="Furtado M.R."/>
            <person name="Wiedmann M."/>
        </authorList>
    </citation>
    <scope>NUCLEOTIDE SEQUENCE [LARGE SCALE GENOMIC DNA]</scope>
    <source>
        <strain evidence="9 10">A4-653</strain>
    </source>
</reference>
<evidence type="ECO:0000256" key="7">
    <source>
        <dbReference type="ARBA" id="ARBA00023136"/>
    </source>
</evidence>
<protein>
    <submittedName>
        <fullName evidence="9">Putative permease</fullName>
    </submittedName>
</protein>
<dbReference type="PANTHER" id="PTHR11328">
    <property type="entry name" value="MAJOR FACILITATOR SUPERFAMILY DOMAIN-CONTAINING PROTEIN"/>
    <property type="match status" value="1"/>
</dbReference>
<feature type="transmembrane region" description="Helical" evidence="8">
    <location>
        <begin position="118"/>
        <end position="142"/>
    </location>
</feature>
<evidence type="ECO:0000256" key="3">
    <source>
        <dbReference type="ARBA" id="ARBA00022475"/>
    </source>
</evidence>
<feature type="transmembrane region" description="Helical" evidence="8">
    <location>
        <begin position="275"/>
        <end position="296"/>
    </location>
</feature>
<dbReference type="PANTHER" id="PTHR11328:SF39">
    <property type="entry name" value="2,3-DIHYDROXYPROPANE-1-SULFONATE EXPORTER-RELATED"/>
    <property type="match status" value="1"/>
</dbReference>
<dbReference type="InterPro" id="IPR036259">
    <property type="entry name" value="MFS_trans_sf"/>
</dbReference>
<feature type="transmembrane region" description="Helical" evidence="8">
    <location>
        <begin position="243"/>
        <end position="263"/>
    </location>
</feature>
<feature type="transmembrane region" description="Helical" evidence="8">
    <location>
        <begin position="188"/>
        <end position="212"/>
    </location>
</feature>
<dbReference type="GO" id="GO:0005886">
    <property type="term" value="C:plasma membrane"/>
    <property type="evidence" value="ECO:0007669"/>
    <property type="project" value="UniProtKB-SubCell"/>
</dbReference>
<dbReference type="InterPro" id="IPR018043">
    <property type="entry name" value="Na/Gal_symport_CS"/>
</dbReference>
<feature type="transmembrane region" description="Helical" evidence="8">
    <location>
        <begin position="91"/>
        <end position="112"/>
    </location>
</feature>
<evidence type="ECO:0000256" key="5">
    <source>
        <dbReference type="ARBA" id="ARBA00022692"/>
    </source>
</evidence>
<dbReference type="InterPro" id="IPR001927">
    <property type="entry name" value="Na/Gal_symport"/>
</dbReference>
<gene>
    <name evidence="9" type="ORF">LTSERUB_6090</name>
</gene>
<dbReference type="EMBL" id="AFCT01002184">
    <property type="protein sequence ID" value="EHC78412.1"/>
    <property type="molecule type" value="Genomic_DNA"/>
</dbReference>
<dbReference type="InterPro" id="IPR039672">
    <property type="entry name" value="MFS_2"/>
</dbReference>
<evidence type="ECO:0000256" key="1">
    <source>
        <dbReference type="ARBA" id="ARBA00004429"/>
    </source>
</evidence>
<evidence type="ECO:0000256" key="4">
    <source>
        <dbReference type="ARBA" id="ARBA00022519"/>
    </source>
</evidence>
<evidence type="ECO:0000313" key="9">
    <source>
        <dbReference type="EMBL" id="EHC78412.1"/>
    </source>
</evidence>
<keyword evidence="5 8" id="KW-0812">Transmembrane</keyword>
<keyword evidence="3" id="KW-1003">Cell membrane</keyword>
<comment type="caution">
    <text evidence="9">The sequence shown here is derived from an EMBL/GenBank/DDBJ whole genome shotgun (WGS) entry which is preliminary data.</text>
</comment>
<keyword evidence="6 8" id="KW-1133">Transmembrane helix</keyword>
<sequence>MSQTSSNPATLRLPFKEKLAYGLGDLGSNILLDIGTLYLLKFYTDVLGLPGTYGGIIFLIAKFFTAFTDMGTGIMLDSRRKIGPKGKFRPFVLYAAFPVTLLAIANFVGTPFEVTGKTIVATILFMLYGLVFSMMNCSYGAMVPAITKNPDERASLAAWRQGGATLGLLLCTVGFVPVMNLIEGNAQLSYIFAATLFSLFGLLFMWLCYAGVKERYVEVKPVDNAQKPGLLQSFRAIAGNRPLFILCIANLCTLGAFNVKLAIQVYYTQYVLNDPILLSWMGFFSMGCIFIGVFLMPGAVRRFGKKKVYIGGLLIWVAGDLLNYFFGGGSISFVAFSCLAFFGSAFVNSLNFFGSAFVNTQIGYIPNVVQSAGTVEGLRQLIFIYPCVLAVITIIAMGCFYNLNEKMYVRIVEEIEARKHTV</sequence>
<evidence type="ECO:0000256" key="2">
    <source>
        <dbReference type="ARBA" id="ARBA00009617"/>
    </source>
</evidence>
<name>G5QSB9_SALRU</name>
<dbReference type="Pfam" id="PF13347">
    <property type="entry name" value="MFS_2"/>
    <property type="match status" value="1"/>
</dbReference>
<dbReference type="Gene3D" id="1.20.1250.20">
    <property type="entry name" value="MFS general substrate transporter like domains"/>
    <property type="match status" value="1"/>
</dbReference>
<keyword evidence="4" id="KW-0997">Cell inner membrane</keyword>
<keyword evidence="7 8" id="KW-0472">Membrane</keyword>
<dbReference type="GO" id="GO:0008643">
    <property type="term" value="P:carbohydrate transport"/>
    <property type="evidence" value="ECO:0007669"/>
    <property type="project" value="InterPro"/>
</dbReference>
<proteinExistence type="inferred from homology"/>
<dbReference type="GO" id="GO:0006814">
    <property type="term" value="P:sodium ion transport"/>
    <property type="evidence" value="ECO:0007669"/>
    <property type="project" value="InterPro"/>
</dbReference>
<comment type="subcellular location">
    <subcellularLocation>
        <location evidence="1">Cell inner membrane</location>
        <topology evidence="1">Multi-pass membrane protein</topology>
    </subcellularLocation>
</comment>
<dbReference type="PROSITE" id="PS00872">
    <property type="entry name" value="NA_GALACTOSIDE_SYMP"/>
    <property type="match status" value="1"/>
</dbReference>
<feature type="transmembrane region" description="Helical" evidence="8">
    <location>
        <begin position="381"/>
        <end position="403"/>
    </location>
</feature>
<evidence type="ECO:0000256" key="6">
    <source>
        <dbReference type="ARBA" id="ARBA00022989"/>
    </source>
</evidence>
<accession>G5QSB9</accession>
<comment type="similarity">
    <text evidence="2">Belongs to the sodium:galactoside symporter (TC 2.A.2) family.</text>
</comment>
<feature type="transmembrane region" description="Helical" evidence="8">
    <location>
        <begin position="163"/>
        <end position="182"/>
    </location>
</feature>
<evidence type="ECO:0000256" key="8">
    <source>
        <dbReference type="SAM" id="Phobius"/>
    </source>
</evidence>
<dbReference type="GO" id="GO:0015293">
    <property type="term" value="F:symporter activity"/>
    <property type="evidence" value="ECO:0007669"/>
    <property type="project" value="InterPro"/>
</dbReference>